<organism evidence="2 3">
    <name type="scientific">Candidatus Megaera venefica</name>
    <dbReference type="NCBI Taxonomy" id="2055910"/>
    <lineage>
        <taxon>Bacteria</taxon>
        <taxon>Pseudomonadati</taxon>
        <taxon>Pseudomonadota</taxon>
        <taxon>Alphaproteobacteria</taxon>
        <taxon>Rickettsiales</taxon>
        <taxon>Rickettsiaceae</taxon>
        <taxon>Candidatus Megaera</taxon>
    </lineage>
</organism>
<dbReference type="Proteomes" id="UP001291687">
    <property type="component" value="Unassembled WGS sequence"/>
</dbReference>
<dbReference type="RefSeq" id="WP_322777057.1">
    <property type="nucleotide sequence ID" value="NZ_JARJFB010000088.1"/>
</dbReference>
<protein>
    <submittedName>
        <fullName evidence="2">Uncharacterized protein</fullName>
    </submittedName>
</protein>
<comment type="caution">
    <text evidence="2">The sequence shown here is derived from an EMBL/GenBank/DDBJ whole genome shotgun (WGS) entry which is preliminary data.</text>
</comment>
<evidence type="ECO:0000313" key="3">
    <source>
        <dbReference type="Proteomes" id="UP001291687"/>
    </source>
</evidence>
<evidence type="ECO:0000313" key="2">
    <source>
        <dbReference type="EMBL" id="MEA0971155.1"/>
    </source>
</evidence>
<dbReference type="NCBIfam" id="NF041373">
    <property type="entry name" value="HGG_STG"/>
    <property type="match status" value="1"/>
</dbReference>
<feature type="region of interest" description="Disordered" evidence="1">
    <location>
        <begin position="23"/>
        <end position="53"/>
    </location>
</feature>
<sequence length="88" mass="9891">MQNNPMQQELKITCFAKTRSGHPCKTSTVKGKKRCRMHGGAKGSGAPKGSKNALKHGYYTKENIAKRSEVHKLIKEWKTLSQELEGDY</sequence>
<dbReference type="InterPro" id="IPR047675">
    <property type="entry name" value="Putative_zinc-bd"/>
</dbReference>
<accession>A0ABU5NDC9</accession>
<proteinExistence type="predicted"/>
<keyword evidence="3" id="KW-1185">Reference proteome</keyword>
<evidence type="ECO:0000256" key="1">
    <source>
        <dbReference type="SAM" id="MobiDB-lite"/>
    </source>
</evidence>
<dbReference type="EMBL" id="JARJFB010000088">
    <property type="protein sequence ID" value="MEA0971155.1"/>
    <property type="molecule type" value="Genomic_DNA"/>
</dbReference>
<name>A0ABU5NDC9_9RICK</name>
<gene>
    <name evidence="2" type="ORF">Megvenef_01128</name>
</gene>
<reference evidence="2 3" key="1">
    <citation type="submission" date="2023-03" db="EMBL/GenBank/DDBJ databases">
        <title>Host association and intracellularity evolved multiple times independently in the Rickettsiales.</title>
        <authorList>
            <person name="Castelli M."/>
            <person name="Nardi T."/>
            <person name="Gammuto L."/>
            <person name="Bellinzona G."/>
            <person name="Sabaneyeva E."/>
            <person name="Potekhin A."/>
            <person name="Serra V."/>
            <person name="Petroni G."/>
            <person name="Sassera D."/>
        </authorList>
    </citation>
    <scope>NUCLEOTIDE SEQUENCE [LARGE SCALE GENOMIC DNA]</scope>
    <source>
        <strain evidence="2 3">Sr 2-6</strain>
    </source>
</reference>
<feature type="compositionally biased region" description="Basic residues" evidence="1">
    <location>
        <begin position="30"/>
        <end position="39"/>
    </location>
</feature>